<dbReference type="EMBL" id="JANUCP010000008">
    <property type="protein sequence ID" value="MCS3921012.1"/>
    <property type="molecule type" value="Genomic_DNA"/>
</dbReference>
<dbReference type="Pfam" id="PF01850">
    <property type="entry name" value="PIN"/>
    <property type="match status" value="1"/>
</dbReference>
<accession>A0ABT2ESX9</accession>
<dbReference type="RefSeq" id="WP_259101702.1">
    <property type="nucleotide sequence ID" value="NZ_CP130454.1"/>
</dbReference>
<reference evidence="2 3" key="1">
    <citation type="submission" date="2022-08" db="EMBL/GenBank/DDBJ databases">
        <title>Bacterial and archaeal communities from various locations to study Microbial Dark Matter (Phase II).</title>
        <authorList>
            <person name="Stepanauskas R."/>
        </authorList>
    </citation>
    <scope>NUCLEOTIDE SEQUENCE [LARGE SCALE GENOMIC DNA]</scope>
    <source>
        <strain evidence="2 3">PD1</strain>
    </source>
</reference>
<dbReference type="InterPro" id="IPR002716">
    <property type="entry name" value="PIN_dom"/>
</dbReference>
<protein>
    <submittedName>
        <fullName evidence="2">Nucleic acid-binding protein</fullName>
    </submittedName>
</protein>
<comment type="caution">
    <text evidence="2">The sequence shown here is derived from an EMBL/GenBank/DDBJ whole genome shotgun (WGS) entry which is preliminary data.</text>
</comment>
<feature type="domain" description="PIN" evidence="1">
    <location>
        <begin position="20"/>
        <end position="142"/>
    </location>
</feature>
<proteinExistence type="predicted"/>
<evidence type="ECO:0000313" key="3">
    <source>
        <dbReference type="Proteomes" id="UP001204798"/>
    </source>
</evidence>
<name>A0ABT2ESX9_9BACT</name>
<dbReference type="Gene3D" id="3.40.50.1010">
    <property type="entry name" value="5'-nuclease"/>
    <property type="match status" value="1"/>
</dbReference>
<sequence length="154" mass="17288">MGSPTMRLDEAFQGILRLGIDTAPFIYFVERHPDYLGLMREIIRRIDAGEIEAVSSVVTLTEVLTHPLRLKNVPLAQRYRDVLYRSRNFRLLPIDAAIAEVAADLKARYNLRTPDALQLAAAIRAGCDAFLTNDATLKKVTELKVLVLSELQLP</sequence>
<dbReference type="InterPro" id="IPR029060">
    <property type="entry name" value="PIN-like_dom_sf"/>
</dbReference>
<dbReference type="CDD" id="cd09874">
    <property type="entry name" value="PIN_MT3492-like"/>
    <property type="match status" value="1"/>
</dbReference>
<dbReference type="SUPFAM" id="SSF88723">
    <property type="entry name" value="PIN domain-like"/>
    <property type="match status" value="1"/>
</dbReference>
<organism evidence="2 3">
    <name type="scientific">Candidatus Fervidibacter sacchari</name>
    <dbReference type="NCBI Taxonomy" id="1448929"/>
    <lineage>
        <taxon>Bacteria</taxon>
        <taxon>Candidatus Fervidibacterota</taxon>
        <taxon>Candidatus Fervidibacter</taxon>
    </lineage>
</organism>
<evidence type="ECO:0000313" key="2">
    <source>
        <dbReference type="EMBL" id="MCS3921012.1"/>
    </source>
</evidence>
<keyword evidence="3" id="KW-1185">Reference proteome</keyword>
<gene>
    <name evidence="2" type="ORF">M2350_003453</name>
</gene>
<dbReference type="Proteomes" id="UP001204798">
    <property type="component" value="Unassembled WGS sequence"/>
</dbReference>
<evidence type="ECO:0000259" key="1">
    <source>
        <dbReference type="Pfam" id="PF01850"/>
    </source>
</evidence>